<protein>
    <recommendedName>
        <fullName evidence="15">Coproporphyrinogen-III oxidase</fullName>
        <ecNumber evidence="15">1.3.98.3</ecNumber>
    </recommendedName>
</protein>
<dbReference type="Proteomes" id="UP000716322">
    <property type="component" value="Unassembled WGS sequence"/>
</dbReference>
<evidence type="ECO:0000256" key="12">
    <source>
        <dbReference type="ARBA" id="ARBA00023244"/>
    </source>
</evidence>
<evidence type="ECO:0000256" key="14">
    <source>
        <dbReference type="ARBA" id="ARBA00048321"/>
    </source>
</evidence>
<dbReference type="InterPro" id="IPR034505">
    <property type="entry name" value="Coproporphyrinogen-III_oxidase"/>
</dbReference>
<dbReference type="PROSITE" id="PS51918">
    <property type="entry name" value="RADICAL_SAM"/>
    <property type="match status" value="1"/>
</dbReference>
<comment type="caution">
    <text evidence="17">The sequence shown here is derived from an EMBL/GenBank/DDBJ whole genome shotgun (WGS) entry which is preliminary data.</text>
</comment>
<dbReference type="InterPro" id="IPR004558">
    <property type="entry name" value="Coprogen_oxidase_HemN"/>
</dbReference>
<dbReference type="RefSeq" id="WP_166860236.1">
    <property type="nucleotide sequence ID" value="NZ_JAAQOM010000009.1"/>
</dbReference>
<comment type="function">
    <text evidence="13">Involved in the heme biosynthesis. Catalyzes the anaerobic oxidative decarboxylation of propionate groups of rings A and B of coproporphyrinogen III to yield the vinyl groups in protoporphyrinogen IX.</text>
</comment>
<dbReference type="CDD" id="cd01335">
    <property type="entry name" value="Radical_SAM"/>
    <property type="match status" value="1"/>
</dbReference>
<evidence type="ECO:0000256" key="7">
    <source>
        <dbReference type="ARBA" id="ARBA00022691"/>
    </source>
</evidence>
<dbReference type="InterPro" id="IPR023404">
    <property type="entry name" value="rSAM_horseshoe"/>
</dbReference>
<evidence type="ECO:0000256" key="1">
    <source>
        <dbReference type="ARBA" id="ARBA00004496"/>
    </source>
</evidence>
<evidence type="ECO:0000256" key="8">
    <source>
        <dbReference type="ARBA" id="ARBA00022723"/>
    </source>
</evidence>
<dbReference type="SFLD" id="SFLDS00029">
    <property type="entry name" value="Radical_SAM"/>
    <property type="match status" value="1"/>
</dbReference>
<keyword evidence="5 15" id="KW-0004">4Fe-4S</keyword>
<dbReference type="PIRSF" id="PIRSF000167">
    <property type="entry name" value="HemN"/>
    <property type="match status" value="1"/>
</dbReference>
<comment type="subunit">
    <text evidence="4">Monomer.</text>
</comment>
<keyword evidence="12 15" id="KW-0627">Porphyrin biosynthesis</keyword>
<evidence type="ECO:0000256" key="3">
    <source>
        <dbReference type="ARBA" id="ARBA00005493"/>
    </source>
</evidence>
<dbReference type="Gene3D" id="1.10.10.920">
    <property type="match status" value="1"/>
</dbReference>
<dbReference type="Pfam" id="PF06969">
    <property type="entry name" value="HemN_C"/>
    <property type="match status" value="1"/>
</dbReference>
<dbReference type="SMART" id="SM00729">
    <property type="entry name" value="Elp3"/>
    <property type="match status" value="1"/>
</dbReference>
<evidence type="ECO:0000259" key="16">
    <source>
        <dbReference type="PROSITE" id="PS51918"/>
    </source>
</evidence>
<gene>
    <name evidence="17" type="primary">hemN</name>
    <name evidence="17" type="ORF">HAV22_16010</name>
</gene>
<keyword evidence="6 15" id="KW-0963">Cytoplasm</keyword>
<keyword evidence="18" id="KW-1185">Reference proteome</keyword>
<dbReference type="EC" id="1.3.98.3" evidence="15"/>
<dbReference type="GO" id="GO:0051989">
    <property type="term" value="F:coproporphyrinogen dehydrogenase activity"/>
    <property type="evidence" value="ECO:0007669"/>
    <property type="project" value="UniProtKB-EC"/>
</dbReference>
<dbReference type="EMBL" id="JAAQOM010000009">
    <property type="protein sequence ID" value="NIA55142.1"/>
    <property type="molecule type" value="Genomic_DNA"/>
</dbReference>
<comment type="pathway">
    <text evidence="2 15">Porphyrin-containing compound metabolism; protoporphyrin-IX biosynthesis; protoporphyrinogen-IX from coproporphyrinogen-III (AdoMet route): step 1/1.</text>
</comment>
<evidence type="ECO:0000256" key="6">
    <source>
        <dbReference type="ARBA" id="ARBA00022490"/>
    </source>
</evidence>
<keyword evidence="10 15" id="KW-0408">Iron</keyword>
<evidence type="ECO:0000256" key="2">
    <source>
        <dbReference type="ARBA" id="ARBA00004785"/>
    </source>
</evidence>
<keyword evidence="8 15" id="KW-0479">Metal-binding</keyword>
<keyword evidence="11 15" id="KW-0411">Iron-sulfur</keyword>
<evidence type="ECO:0000256" key="10">
    <source>
        <dbReference type="ARBA" id="ARBA00023004"/>
    </source>
</evidence>
<feature type="domain" description="Radical SAM core" evidence="16">
    <location>
        <begin position="62"/>
        <end position="298"/>
    </location>
</feature>
<accession>A0ABX0PE75</accession>
<proteinExistence type="inferred from homology"/>
<keyword evidence="7 15" id="KW-0949">S-adenosyl-L-methionine</keyword>
<dbReference type="PANTHER" id="PTHR13932">
    <property type="entry name" value="COPROPORPHYRINIGEN III OXIDASE"/>
    <property type="match status" value="1"/>
</dbReference>
<evidence type="ECO:0000256" key="15">
    <source>
        <dbReference type="PIRNR" id="PIRNR000167"/>
    </source>
</evidence>
<dbReference type="NCBIfam" id="TIGR00538">
    <property type="entry name" value="hemN"/>
    <property type="match status" value="1"/>
</dbReference>
<evidence type="ECO:0000256" key="5">
    <source>
        <dbReference type="ARBA" id="ARBA00022485"/>
    </source>
</evidence>
<evidence type="ECO:0000256" key="4">
    <source>
        <dbReference type="ARBA" id="ARBA00011245"/>
    </source>
</evidence>
<evidence type="ECO:0000313" key="17">
    <source>
        <dbReference type="EMBL" id="NIA55142.1"/>
    </source>
</evidence>
<dbReference type="InterPro" id="IPR007197">
    <property type="entry name" value="rSAM"/>
</dbReference>
<organism evidence="17 18">
    <name type="scientific">Telluria antibiotica</name>
    <dbReference type="NCBI Taxonomy" id="2717319"/>
    <lineage>
        <taxon>Bacteria</taxon>
        <taxon>Pseudomonadati</taxon>
        <taxon>Pseudomonadota</taxon>
        <taxon>Betaproteobacteria</taxon>
        <taxon>Burkholderiales</taxon>
        <taxon>Oxalobacteraceae</taxon>
        <taxon>Telluria group</taxon>
        <taxon>Telluria</taxon>
    </lineage>
</organism>
<evidence type="ECO:0000256" key="11">
    <source>
        <dbReference type="ARBA" id="ARBA00023014"/>
    </source>
</evidence>
<dbReference type="InterPro" id="IPR058240">
    <property type="entry name" value="rSAM_sf"/>
</dbReference>
<comment type="cofactor">
    <cofactor evidence="15">
        <name>[4Fe-4S] cluster</name>
        <dbReference type="ChEBI" id="CHEBI:49883"/>
    </cofactor>
    <text evidence="15">Binds 1 [4Fe-4S] cluster. The cluster is coordinated with 3 cysteines and an exchangeable S-adenosyl-L-methionine.</text>
</comment>
<keyword evidence="9 15" id="KW-0560">Oxidoreductase</keyword>
<name>A0ABX0PE75_9BURK</name>
<comment type="subcellular location">
    <subcellularLocation>
        <location evidence="1 15">Cytoplasm</location>
    </subcellularLocation>
</comment>
<dbReference type="Gene3D" id="3.80.30.20">
    <property type="entry name" value="tm_1862 like domain"/>
    <property type="match status" value="1"/>
</dbReference>
<dbReference type="PANTHER" id="PTHR13932:SF6">
    <property type="entry name" value="OXYGEN-INDEPENDENT COPROPORPHYRINOGEN III OXIDASE"/>
    <property type="match status" value="1"/>
</dbReference>
<dbReference type="InterPro" id="IPR010723">
    <property type="entry name" value="HemN_C"/>
</dbReference>
<evidence type="ECO:0000313" key="18">
    <source>
        <dbReference type="Proteomes" id="UP000716322"/>
    </source>
</evidence>
<comment type="similarity">
    <text evidence="3 15">Belongs to the anaerobic coproporphyrinogen-III oxidase family.</text>
</comment>
<evidence type="ECO:0000256" key="13">
    <source>
        <dbReference type="ARBA" id="ARBA00024295"/>
    </source>
</evidence>
<dbReference type="SFLD" id="SFLDG01065">
    <property type="entry name" value="anaerobic_coproporphyrinogen-I"/>
    <property type="match status" value="1"/>
</dbReference>
<dbReference type="Pfam" id="PF04055">
    <property type="entry name" value="Radical_SAM"/>
    <property type="match status" value="1"/>
</dbReference>
<sequence length="477" mass="52928">MFDAVPATASATGESTVEFDADLIARLSRNGPRYTSYPTADRFTESFGYRDLLRAVADLRTRGTGKPLSLYVHIPFCATVCYYCACNKIVTKDRQKAATYLAYLKREIEMQGRLFAGINDVEQLHLGGGTPTYLSDGQMDDLMAQLHRCFRFAPDADGEYSIEVDPRTVSVERVHSLRRQGFNRISLGVQDFDVDVQRAVNRIQPEAETLAVIAAARAAGFRSVSIDLIYGLPKQTLDTMRATLDKVVAAAPDRIAVYHYAHLPHLFKPQRRIDEGAMPDSATKLAMLQLCIERLTAAGYVYIGMDHFARPEDDIAAALRQGRLHRNFQGYSTHADTDLVACGVSAISAVGATYSQNVRTLDAYYGALDRNELPVARGVRLSMDDALRRSVIQKLMCQFELSMEAIELAFPIVFRTYFAAELAQLAELERDGLVEVGDDWITVTPKGRLLIRNVCMVFDRYLAAPAARGTAAHSKTV</sequence>
<evidence type="ECO:0000256" key="9">
    <source>
        <dbReference type="ARBA" id="ARBA00023002"/>
    </source>
</evidence>
<comment type="catalytic activity">
    <reaction evidence="14 15">
        <text>coproporphyrinogen III + 2 S-adenosyl-L-methionine = protoporphyrinogen IX + 2 5'-deoxyadenosine + 2 L-methionine + 2 CO2</text>
        <dbReference type="Rhea" id="RHEA:15425"/>
        <dbReference type="ChEBI" id="CHEBI:16526"/>
        <dbReference type="ChEBI" id="CHEBI:17319"/>
        <dbReference type="ChEBI" id="CHEBI:57307"/>
        <dbReference type="ChEBI" id="CHEBI:57309"/>
        <dbReference type="ChEBI" id="CHEBI:57844"/>
        <dbReference type="ChEBI" id="CHEBI:59789"/>
        <dbReference type="EC" id="1.3.98.3"/>
    </reaction>
</comment>
<dbReference type="SUPFAM" id="SSF102114">
    <property type="entry name" value="Radical SAM enzymes"/>
    <property type="match status" value="1"/>
</dbReference>
<dbReference type="InterPro" id="IPR006638">
    <property type="entry name" value="Elp3/MiaA/NifB-like_rSAM"/>
</dbReference>
<reference evidence="17 18" key="1">
    <citation type="submission" date="2020-03" db="EMBL/GenBank/DDBJ databases">
        <title>Genome sequence of strain Massilia sp. TW-1.</title>
        <authorList>
            <person name="Chaudhary D.K."/>
        </authorList>
    </citation>
    <scope>NUCLEOTIDE SEQUENCE [LARGE SCALE GENOMIC DNA]</scope>
    <source>
        <strain evidence="17 18">TW-1</strain>
    </source>
</reference>